<dbReference type="GO" id="GO:0005737">
    <property type="term" value="C:cytoplasm"/>
    <property type="evidence" value="ECO:0007669"/>
    <property type="project" value="TreeGrafter"/>
</dbReference>
<dbReference type="InterPro" id="IPR029055">
    <property type="entry name" value="Ntn_hydrolases_N"/>
</dbReference>
<dbReference type="GO" id="GO:0004067">
    <property type="term" value="F:asparaginase activity"/>
    <property type="evidence" value="ECO:0007669"/>
    <property type="project" value="UniProtKB-EC"/>
</dbReference>
<dbReference type="Pfam" id="PF01112">
    <property type="entry name" value="Asparaginase_2"/>
    <property type="match status" value="1"/>
</dbReference>
<evidence type="ECO:0000256" key="5">
    <source>
        <dbReference type="ARBA" id="ARBA00022280"/>
    </source>
</evidence>
<accession>A0A3Q3QE61</accession>
<dbReference type="SUPFAM" id="SSF52777">
    <property type="entry name" value="CoA-dependent acyltransferases"/>
    <property type="match status" value="1"/>
</dbReference>
<keyword evidence="7" id="KW-0378">Hydrolase</keyword>
<comment type="catalytic activity">
    <reaction evidence="13">
        <text>L-asparagine + H2O = L-aspartate + NH4(+)</text>
        <dbReference type="Rhea" id="RHEA:21016"/>
        <dbReference type="ChEBI" id="CHEBI:15377"/>
        <dbReference type="ChEBI" id="CHEBI:28938"/>
        <dbReference type="ChEBI" id="CHEBI:29991"/>
        <dbReference type="ChEBI" id="CHEBI:58048"/>
        <dbReference type="EC" id="3.5.1.1"/>
    </reaction>
</comment>
<proteinExistence type="inferred from homology"/>
<evidence type="ECO:0000256" key="7">
    <source>
        <dbReference type="ARBA" id="ARBA00022801"/>
    </source>
</evidence>
<evidence type="ECO:0000256" key="14">
    <source>
        <dbReference type="PIRSR" id="PIRSR600246-1"/>
    </source>
</evidence>
<evidence type="ECO:0000256" key="9">
    <source>
        <dbReference type="ARBA" id="ARBA00029701"/>
    </source>
</evidence>
<dbReference type="PANTHER" id="PTHR10188:SF42">
    <property type="entry name" value="SI:CH211-256M1.8"/>
    <property type="match status" value="1"/>
</dbReference>
<dbReference type="GO" id="GO:0008798">
    <property type="term" value="F:beta-aspartyl-peptidase activity"/>
    <property type="evidence" value="ECO:0007669"/>
    <property type="project" value="UniProtKB-EC"/>
</dbReference>
<dbReference type="EC" id="3.4.19.5" evidence="3"/>
<dbReference type="GO" id="GO:0006508">
    <property type="term" value="P:proteolysis"/>
    <property type="evidence" value="ECO:0007669"/>
    <property type="project" value="UniProtKB-KW"/>
</dbReference>
<dbReference type="PANTHER" id="PTHR10188">
    <property type="entry name" value="L-ASPARAGINASE"/>
    <property type="match status" value="1"/>
</dbReference>
<keyword evidence="8" id="KW-0068">Autocatalytic cleavage</keyword>
<evidence type="ECO:0000256" key="4">
    <source>
        <dbReference type="ARBA" id="ARBA00012920"/>
    </source>
</evidence>
<reference evidence="15" key="1">
    <citation type="submission" date="2025-08" db="UniProtKB">
        <authorList>
            <consortium name="Ensembl"/>
        </authorList>
    </citation>
    <scope>IDENTIFICATION</scope>
</reference>
<feature type="active site" description="Nucleophile" evidence="14">
    <location>
        <position position="226"/>
    </location>
</feature>
<dbReference type="Proteomes" id="UP000261600">
    <property type="component" value="Unplaced"/>
</dbReference>
<evidence type="ECO:0000256" key="13">
    <source>
        <dbReference type="ARBA" id="ARBA00049366"/>
    </source>
</evidence>
<dbReference type="CDD" id="cd04701">
    <property type="entry name" value="Asparaginase_2"/>
    <property type="match status" value="1"/>
</dbReference>
<dbReference type="Ensembl" id="ENSMALT00000010897.1">
    <property type="protein sequence ID" value="ENSMALP00000010671.1"/>
    <property type="gene ID" value="ENSMALG00000007608.1"/>
</dbReference>
<evidence type="ECO:0000256" key="6">
    <source>
        <dbReference type="ARBA" id="ARBA00022670"/>
    </source>
</evidence>
<evidence type="ECO:0000256" key="12">
    <source>
        <dbReference type="ARBA" id="ARBA00030667"/>
    </source>
</evidence>
<reference evidence="15" key="2">
    <citation type="submission" date="2025-09" db="UniProtKB">
        <authorList>
            <consortium name="Ensembl"/>
        </authorList>
    </citation>
    <scope>IDENTIFICATION</scope>
</reference>
<dbReference type="SUPFAM" id="SSF56235">
    <property type="entry name" value="N-terminal nucleophile aminohydrolases (Ntn hydrolases)"/>
    <property type="match status" value="1"/>
</dbReference>
<name>A0A3Q3QE61_MONAL</name>
<comment type="similarity">
    <text evidence="2">Belongs to the Ntn-hydrolase family.</text>
</comment>
<evidence type="ECO:0000256" key="10">
    <source>
        <dbReference type="ARBA" id="ARBA00029780"/>
    </source>
</evidence>
<evidence type="ECO:0000256" key="2">
    <source>
        <dbReference type="ARBA" id="ARBA00010872"/>
    </source>
</evidence>
<keyword evidence="6" id="KW-0645">Protease</keyword>
<evidence type="ECO:0000256" key="8">
    <source>
        <dbReference type="ARBA" id="ARBA00022813"/>
    </source>
</evidence>
<dbReference type="InterPro" id="IPR000246">
    <property type="entry name" value="Peptidase_T2"/>
</dbReference>
<evidence type="ECO:0000313" key="16">
    <source>
        <dbReference type="Proteomes" id="UP000261600"/>
    </source>
</evidence>
<evidence type="ECO:0000256" key="11">
    <source>
        <dbReference type="ARBA" id="ARBA00030414"/>
    </source>
</evidence>
<dbReference type="GO" id="GO:0033345">
    <property type="term" value="P:L-asparagine catabolic process via L-aspartate"/>
    <property type="evidence" value="ECO:0007669"/>
    <property type="project" value="TreeGrafter"/>
</dbReference>
<dbReference type="FunFam" id="3.60.20.30:FF:000001">
    <property type="entry name" value="Isoaspartyl peptidase/L-asparaginase"/>
    <property type="match status" value="1"/>
</dbReference>
<sequence>MTLHNYPVPELDVTLQEVSRVLQLTLGPDLYPKFKSTLEQQRELLLQVQHNFATRVAGKENWATEQFKRGLLSCTDPLPTSTAIPVVLVSSKAKRLLQHGGRSLDAVQKSVEALEDCFLFNASKGSVFNKDGKNDLEATIVDGSTLKSGSVACVQSVKNPIKAARCVMDKSSHSLIVGDEAEEFLQGLEEKEKPAGPQYFYTDKRHRELTAMFSGGNSPKNNHPQTVGAVALDHLQGLAAASSTGGLVRKLKGRVGDTAVVGAGIYADDKLAITCSGDGDVFLRHTVAQKIANLYHHKGFSLRQACREVMTENLNGICAGIIAVDTKGDAVIETNAGVMFVASVMSGISQVQVLSPPKSFSNVI</sequence>
<evidence type="ECO:0000313" key="15">
    <source>
        <dbReference type="Ensembl" id="ENSMALP00000010671.1"/>
    </source>
</evidence>
<dbReference type="STRING" id="43700.ENSMALP00000010671"/>
<keyword evidence="16" id="KW-1185">Reference proteome</keyword>
<comment type="catalytic activity">
    <reaction evidence="1">
        <text>Cleavage of a beta-linked Asp residue from the N-terminus of a polypeptide.</text>
        <dbReference type="EC" id="3.4.19.5"/>
    </reaction>
</comment>
<dbReference type="AlphaFoldDB" id="A0A3Q3QE61"/>
<evidence type="ECO:0000256" key="1">
    <source>
        <dbReference type="ARBA" id="ARBA00000306"/>
    </source>
</evidence>
<protein>
    <recommendedName>
        <fullName evidence="5">Isoaspartyl peptidase/L-asparaginase</fullName>
        <ecNumber evidence="3">3.4.19.5</ecNumber>
        <ecNumber evidence="4">3.5.1.1</ecNumber>
    </recommendedName>
    <alternativeName>
        <fullName evidence="9">Asparaginase-like protein 1</fullName>
    </alternativeName>
    <alternativeName>
        <fullName evidence="12">Beta-aspartyl-peptidase</fullName>
    </alternativeName>
    <alternativeName>
        <fullName evidence="10">Isoaspartyl dipeptidase</fullName>
    </alternativeName>
    <alternativeName>
        <fullName evidence="11">L-asparagine amidohydrolase</fullName>
    </alternativeName>
</protein>
<dbReference type="Gene3D" id="3.60.20.30">
    <property type="entry name" value="(Glycosyl)asparaginase"/>
    <property type="match status" value="1"/>
</dbReference>
<evidence type="ECO:0000256" key="3">
    <source>
        <dbReference type="ARBA" id="ARBA00012879"/>
    </source>
</evidence>
<organism evidence="15 16">
    <name type="scientific">Monopterus albus</name>
    <name type="common">Swamp eel</name>
    <dbReference type="NCBI Taxonomy" id="43700"/>
    <lineage>
        <taxon>Eukaryota</taxon>
        <taxon>Metazoa</taxon>
        <taxon>Chordata</taxon>
        <taxon>Craniata</taxon>
        <taxon>Vertebrata</taxon>
        <taxon>Euteleostomi</taxon>
        <taxon>Actinopterygii</taxon>
        <taxon>Neopterygii</taxon>
        <taxon>Teleostei</taxon>
        <taxon>Neoteleostei</taxon>
        <taxon>Acanthomorphata</taxon>
        <taxon>Anabantaria</taxon>
        <taxon>Synbranchiformes</taxon>
        <taxon>Synbranchidae</taxon>
        <taxon>Monopterus</taxon>
    </lineage>
</organism>
<dbReference type="EC" id="3.5.1.1" evidence="4"/>